<dbReference type="GO" id="GO:0016746">
    <property type="term" value="F:acyltransferase activity"/>
    <property type="evidence" value="ECO:0007669"/>
    <property type="project" value="UniProtKB-KW"/>
</dbReference>
<evidence type="ECO:0000313" key="13">
    <source>
        <dbReference type="Proteomes" id="UP001206128"/>
    </source>
</evidence>
<dbReference type="PANTHER" id="PTHR30582:SF2">
    <property type="entry name" value="L,D-TRANSPEPTIDASE YCIB-RELATED"/>
    <property type="match status" value="1"/>
</dbReference>
<evidence type="ECO:0000256" key="8">
    <source>
        <dbReference type="PROSITE-ProRule" id="PRU01373"/>
    </source>
</evidence>
<protein>
    <submittedName>
        <fullName evidence="12">Lipoprotein-anchoring transpeptidase ErfK/SrfK</fullName>
    </submittedName>
</protein>
<feature type="compositionally biased region" description="Polar residues" evidence="9">
    <location>
        <begin position="41"/>
        <end position="51"/>
    </location>
</feature>
<dbReference type="CDD" id="cd13432">
    <property type="entry name" value="LDT_IgD_like_2"/>
    <property type="match status" value="1"/>
</dbReference>
<evidence type="ECO:0000256" key="6">
    <source>
        <dbReference type="ARBA" id="ARBA00023316"/>
    </source>
</evidence>
<sequence>MLRGSGKARGWVAGAVLGILALTAPALTACTSAGAADVRGSTVTQSTTSEQPKPAARITAEPAGGATDVSPAGPIRVSVADGSISEVRLTNSEGKEVAGELSADKLTWTAKEALGYGKTYTWSGKAVGADGKDAEIGGSFSTVKPARQISGSLNVGDDKTYGVAMPIAVTFSSPVKDKAAVQKALSVETSVPTEGAWAWLDDKSVHWRPKEYWKPGTSVTVRAMLYGVPHGDGAYGKQDVTATFTIGRSQIVTANVQTHRMVVTRDGQQVWDFPASYGLDSDPGRVTRGGTHVVMSKHDTYPMTNPRYNYANVVVPWAVRISNNGEFIHGYQGSINDQGRRNVSHGCANLSPANAKLYFDSVLTGDPVEVVGSTIPLSTVDGDYYDWALDWNTWLGKSALQQ</sequence>
<keyword evidence="4 8" id="KW-0573">Peptidoglycan synthesis</keyword>
<evidence type="ECO:0000313" key="12">
    <source>
        <dbReference type="EMBL" id="MCP2166064.1"/>
    </source>
</evidence>
<proteinExistence type="predicted"/>
<comment type="caution">
    <text evidence="12">The sequence shown here is derived from an EMBL/GenBank/DDBJ whole genome shotgun (WGS) entry which is preliminary data.</text>
</comment>
<dbReference type="GO" id="GO:0008360">
    <property type="term" value="P:regulation of cell shape"/>
    <property type="evidence" value="ECO:0007669"/>
    <property type="project" value="UniProtKB-UniRule"/>
</dbReference>
<dbReference type="InterPro" id="IPR038063">
    <property type="entry name" value="Transpep_catalytic_dom"/>
</dbReference>
<feature type="signal peptide" evidence="10">
    <location>
        <begin position="1"/>
        <end position="35"/>
    </location>
</feature>
<dbReference type="RefSeq" id="WP_407649574.1">
    <property type="nucleotide sequence ID" value="NZ_JAMTCK010000006.1"/>
</dbReference>
<evidence type="ECO:0000256" key="1">
    <source>
        <dbReference type="ARBA" id="ARBA00004752"/>
    </source>
</evidence>
<dbReference type="FunFam" id="2.60.40.3780:FF:000001">
    <property type="entry name" value="L,D-transpeptidase 2"/>
    <property type="match status" value="1"/>
</dbReference>
<feature type="region of interest" description="Disordered" evidence="9">
    <location>
        <begin position="38"/>
        <end position="72"/>
    </location>
</feature>
<feature type="active site" description="Nucleophile" evidence="8">
    <location>
        <position position="347"/>
    </location>
</feature>
<dbReference type="SUPFAM" id="SSF141523">
    <property type="entry name" value="L,D-transpeptidase catalytic domain-like"/>
    <property type="match status" value="1"/>
</dbReference>
<evidence type="ECO:0000256" key="10">
    <source>
        <dbReference type="SAM" id="SignalP"/>
    </source>
</evidence>
<keyword evidence="2" id="KW-0808">Transferase</keyword>
<dbReference type="Pfam" id="PF17964">
    <property type="entry name" value="Big_10"/>
    <property type="match status" value="1"/>
</dbReference>
<dbReference type="GO" id="GO:0018104">
    <property type="term" value="P:peptidoglycan-protein cross-linking"/>
    <property type="evidence" value="ECO:0007669"/>
    <property type="project" value="TreeGrafter"/>
</dbReference>
<evidence type="ECO:0000256" key="7">
    <source>
        <dbReference type="ARBA" id="ARBA00060592"/>
    </source>
</evidence>
<keyword evidence="6 8" id="KW-0961">Cell wall biogenesis/degradation</keyword>
<gene>
    <name evidence="12" type="ORF">LX83_002923</name>
</gene>
<comment type="pathway">
    <text evidence="1 8">Cell wall biogenesis; peptidoglycan biosynthesis.</text>
</comment>
<dbReference type="CDD" id="cd16913">
    <property type="entry name" value="YkuD_like"/>
    <property type="match status" value="1"/>
</dbReference>
<keyword evidence="3 8" id="KW-0133">Cell shape</keyword>
<dbReference type="Gene3D" id="2.60.40.3710">
    <property type="match status" value="1"/>
</dbReference>
<evidence type="ECO:0000256" key="2">
    <source>
        <dbReference type="ARBA" id="ARBA00022679"/>
    </source>
</evidence>
<feature type="domain" description="L,D-TPase catalytic" evidence="11">
    <location>
        <begin position="250"/>
        <end position="371"/>
    </location>
</feature>
<evidence type="ECO:0000256" key="4">
    <source>
        <dbReference type="ARBA" id="ARBA00022984"/>
    </source>
</evidence>
<keyword evidence="12" id="KW-0449">Lipoprotein</keyword>
<evidence type="ECO:0000256" key="5">
    <source>
        <dbReference type="ARBA" id="ARBA00023315"/>
    </source>
</evidence>
<dbReference type="PANTHER" id="PTHR30582">
    <property type="entry name" value="L,D-TRANSPEPTIDASE"/>
    <property type="match status" value="1"/>
</dbReference>
<reference evidence="12" key="1">
    <citation type="submission" date="2022-06" db="EMBL/GenBank/DDBJ databases">
        <title>Genomic Encyclopedia of Archaeal and Bacterial Type Strains, Phase II (KMG-II): from individual species to whole genera.</title>
        <authorList>
            <person name="Goeker M."/>
        </authorList>
    </citation>
    <scope>NUCLEOTIDE SEQUENCE</scope>
    <source>
        <strain evidence="12">DSM 43935</strain>
    </source>
</reference>
<dbReference type="Gene3D" id="2.60.40.3780">
    <property type="match status" value="1"/>
</dbReference>
<feature type="chain" id="PRO_5042278218" evidence="10">
    <location>
        <begin position="36"/>
        <end position="402"/>
    </location>
</feature>
<dbReference type="InterPro" id="IPR005490">
    <property type="entry name" value="LD_TPept_cat_dom"/>
</dbReference>
<accession>A0AAE3GEX6</accession>
<comment type="pathway">
    <text evidence="7">Glycan biosynthesis.</text>
</comment>
<dbReference type="EMBL" id="JAMTCK010000006">
    <property type="protein sequence ID" value="MCP2166064.1"/>
    <property type="molecule type" value="Genomic_DNA"/>
</dbReference>
<dbReference type="InterPro" id="IPR041280">
    <property type="entry name" value="Big_10"/>
</dbReference>
<dbReference type="GO" id="GO:0071555">
    <property type="term" value="P:cell wall organization"/>
    <property type="evidence" value="ECO:0007669"/>
    <property type="project" value="UniProtKB-UniRule"/>
</dbReference>
<evidence type="ECO:0000256" key="9">
    <source>
        <dbReference type="SAM" id="MobiDB-lite"/>
    </source>
</evidence>
<dbReference type="Pfam" id="PF03734">
    <property type="entry name" value="YkuD"/>
    <property type="match status" value="1"/>
</dbReference>
<organism evidence="12 13">
    <name type="scientific">Goodfellowiella coeruleoviolacea</name>
    <dbReference type="NCBI Taxonomy" id="334858"/>
    <lineage>
        <taxon>Bacteria</taxon>
        <taxon>Bacillati</taxon>
        <taxon>Actinomycetota</taxon>
        <taxon>Actinomycetes</taxon>
        <taxon>Pseudonocardiales</taxon>
        <taxon>Pseudonocardiaceae</taxon>
        <taxon>Goodfellowiella</taxon>
    </lineage>
</organism>
<dbReference type="Gene3D" id="2.40.440.10">
    <property type="entry name" value="L,D-transpeptidase catalytic domain-like"/>
    <property type="match status" value="1"/>
</dbReference>
<dbReference type="Proteomes" id="UP001206128">
    <property type="component" value="Unassembled WGS sequence"/>
</dbReference>
<dbReference type="PROSITE" id="PS51257">
    <property type="entry name" value="PROKAR_LIPOPROTEIN"/>
    <property type="match status" value="1"/>
</dbReference>
<feature type="active site" description="Proton donor/acceptor" evidence="8">
    <location>
        <position position="329"/>
    </location>
</feature>
<name>A0AAE3GEX6_9PSEU</name>
<dbReference type="PROSITE" id="PS52029">
    <property type="entry name" value="LD_TPASE"/>
    <property type="match status" value="1"/>
</dbReference>
<keyword evidence="13" id="KW-1185">Reference proteome</keyword>
<dbReference type="AlphaFoldDB" id="A0AAE3GEX6"/>
<evidence type="ECO:0000259" key="11">
    <source>
        <dbReference type="PROSITE" id="PS52029"/>
    </source>
</evidence>
<evidence type="ECO:0000256" key="3">
    <source>
        <dbReference type="ARBA" id="ARBA00022960"/>
    </source>
</evidence>
<keyword evidence="5" id="KW-0012">Acyltransferase</keyword>
<dbReference type="GO" id="GO:0071972">
    <property type="term" value="F:peptidoglycan L,D-transpeptidase activity"/>
    <property type="evidence" value="ECO:0007669"/>
    <property type="project" value="TreeGrafter"/>
</dbReference>
<dbReference type="InterPro" id="IPR050979">
    <property type="entry name" value="LD-transpeptidase"/>
</dbReference>
<keyword evidence="10" id="KW-0732">Signal</keyword>
<dbReference type="GO" id="GO:0005576">
    <property type="term" value="C:extracellular region"/>
    <property type="evidence" value="ECO:0007669"/>
    <property type="project" value="TreeGrafter"/>
</dbReference>